<feature type="transmembrane region" description="Helical" evidence="1">
    <location>
        <begin position="171"/>
        <end position="191"/>
    </location>
</feature>
<feature type="transmembrane region" description="Helical" evidence="1">
    <location>
        <begin position="42"/>
        <end position="63"/>
    </location>
</feature>
<feature type="transmembrane region" description="Helical" evidence="1">
    <location>
        <begin position="101"/>
        <end position="123"/>
    </location>
</feature>
<keyword evidence="1" id="KW-0812">Transmembrane</keyword>
<dbReference type="Proteomes" id="UP000034231">
    <property type="component" value="Unassembled WGS sequence"/>
</dbReference>
<dbReference type="AlphaFoldDB" id="A0A0G0LB49"/>
<reference evidence="2 3" key="1">
    <citation type="journal article" date="2015" name="Nature">
        <title>rRNA introns, odd ribosomes, and small enigmatic genomes across a large radiation of phyla.</title>
        <authorList>
            <person name="Brown C.T."/>
            <person name="Hug L.A."/>
            <person name="Thomas B.C."/>
            <person name="Sharon I."/>
            <person name="Castelle C.J."/>
            <person name="Singh A."/>
            <person name="Wilkins M.J."/>
            <person name="Williams K.H."/>
            <person name="Banfield J.F."/>
        </authorList>
    </citation>
    <scope>NUCLEOTIDE SEQUENCE [LARGE SCALE GENOMIC DNA]</scope>
</reference>
<dbReference type="EMBL" id="LBTX01000010">
    <property type="protein sequence ID" value="KKQ49906.1"/>
    <property type="molecule type" value="Genomic_DNA"/>
</dbReference>
<organism evidence="2 3">
    <name type="scientific">Candidatus Shapirobacteria bacterium GW2011_GWE1_38_10</name>
    <dbReference type="NCBI Taxonomy" id="1618488"/>
    <lineage>
        <taxon>Bacteria</taxon>
        <taxon>Candidatus Shapironibacteriota</taxon>
    </lineage>
</organism>
<protein>
    <submittedName>
        <fullName evidence="2">Uncharacterized protein</fullName>
    </submittedName>
</protein>
<evidence type="ECO:0000256" key="1">
    <source>
        <dbReference type="SAM" id="Phobius"/>
    </source>
</evidence>
<sequence length="363" mass="41444">MPLATTLLVIFLIWVLIWFFRGGSFRLYASAFFSLYYLTGQVWVSVLLIGVTQNIVFLPLRFIGMRLSQSFKDFEEGIEKSSSDEAYLVFTEKVRKGDLGIIFYIFSFVVNAIAFLSAGRIFLIDFYTQKISPTYLYGWVPRPDYPLVGTNFNFPFFKITETVSVDWKTILFIWLGISLFFAAIKLLWRIFRIFLTNNKKLLGARINYNKLMVQSGGFSGTILILSIILLRNFPVSFEGWVLVADLTRQNTTMNLITAIGTFLTVMHASYTRHRIDAEIARKRGVENETINKVFRGKMKGGFRNALILGAGAFFITNQIPCAFELSVATFEVLYILSPYTFDKILIRAGAQAKKKEILTTNSD</sequence>
<proteinExistence type="predicted"/>
<feature type="transmembrane region" description="Helical" evidence="1">
    <location>
        <begin position="253"/>
        <end position="271"/>
    </location>
</feature>
<keyword evidence="1" id="KW-0472">Membrane</keyword>
<name>A0A0G0LB49_9BACT</name>
<evidence type="ECO:0000313" key="3">
    <source>
        <dbReference type="Proteomes" id="UP000034231"/>
    </source>
</evidence>
<feature type="transmembrane region" description="Helical" evidence="1">
    <location>
        <begin position="211"/>
        <end position="233"/>
    </location>
</feature>
<gene>
    <name evidence="2" type="ORF">US68_C0010G0040</name>
</gene>
<evidence type="ECO:0000313" key="2">
    <source>
        <dbReference type="EMBL" id="KKQ49906.1"/>
    </source>
</evidence>
<accession>A0A0G0LB49</accession>
<keyword evidence="1" id="KW-1133">Transmembrane helix</keyword>
<comment type="caution">
    <text evidence="2">The sequence shown here is derived from an EMBL/GenBank/DDBJ whole genome shotgun (WGS) entry which is preliminary data.</text>
</comment>